<dbReference type="Proteomes" id="UP000218023">
    <property type="component" value="Unassembled WGS sequence"/>
</dbReference>
<dbReference type="EMBL" id="NSJZ01000001">
    <property type="protein sequence ID" value="PAU98971.1"/>
    <property type="molecule type" value="Genomic_DNA"/>
</dbReference>
<proteinExistence type="predicted"/>
<dbReference type="AlphaFoldDB" id="A0A2A2GN96"/>
<organism evidence="1 2">
    <name type="scientific">Paracoccus salipaludis</name>
    <dbReference type="NCBI Taxonomy" id="2032623"/>
    <lineage>
        <taxon>Bacteria</taxon>
        <taxon>Pseudomonadati</taxon>
        <taxon>Pseudomonadota</taxon>
        <taxon>Alphaproteobacteria</taxon>
        <taxon>Rhodobacterales</taxon>
        <taxon>Paracoccaceae</taxon>
        <taxon>Paracoccus</taxon>
    </lineage>
</organism>
<protein>
    <submittedName>
        <fullName evidence="1">Uncharacterized protein</fullName>
    </submittedName>
</protein>
<dbReference type="OrthoDB" id="7876917at2"/>
<comment type="caution">
    <text evidence="1">The sequence shown here is derived from an EMBL/GenBank/DDBJ whole genome shotgun (WGS) entry which is preliminary data.</text>
</comment>
<reference evidence="1 2" key="1">
    <citation type="submission" date="2017-09" db="EMBL/GenBank/DDBJ databases">
        <title>Paracoccus alkalisoli sp. nov., isolated from saline alkaline soil.</title>
        <authorList>
            <person name="Dong X."/>
            <person name="Zhang G."/>
        </authorList>
    </citation>
    <scope>NUCLEOTIDE SEQUENCE [LARGE SCALE GENOMIC DNA]</scope>
    <source>
        <strain evidence="1 2">WN007</strain>
    </source>
</reference>
<accession>A0A2A2GN96</accession>
<sequence>MTITAREAFIDALNSQRAFPSDHKEPELHRLCGAVWNDAGEMPLDERWVVRDLIPGWVDADEWELKGRTYSGAARLIRPTLKDGAV</sequence>
<gene>
    <name evidence="1" type="ORF">CK240_02260</name>
</gene>
<dbReference type="RefSeq" id="WP_095638690.1">
    <property type="nucleotide sequence ID" value="NZ_NSJZ01000001.1"/>
</dbReference>
<keyword evidence="2" id="KW-1185">Reference proteome</keyword>
<evidence type="ECO:0000313" key="2">
    <source>
        <dbReference type="Proteomes" id="UP000218023"/>
    </source>
</evidence>
<name>A0A2A2GN96_9RHOB</name>
<evidence type="ECO:0000313" key="1">
    <source>
        <dbReference type="EMBL" id="PAU98971.1"/>
    </source>
</evidence>